<evidence type="ECO:0000313" key="3">
    <source>
        <dbReference type="Proteomes" id="UP000266841"/>
    </source>
</evidence>
<dbReference type="eggNOG" id="ENOG502SH0K">
    <property type="taxonomic scope" value="Eukaryota"/>
</dbReference>
<keyword evidence="3" id="KW-1185">Reference proteome</keyword>
<name>K0S3B8_THAOC</name>
<evidence type="ECO:0000313" key="2">
    <source>
        <dbReference type="EMBL" id="EJK53402.1"/>
    </source>
</evidence>
<evidence type="ECO:0000256" key="1">
    <source>
        <dbReference type="SAM" id="SignalP"/>
    </source>
</evidence>
<comment type="caution">
    <text evidence="2">The sequence shown here is derived from an EMBL/GenBank/DDBJ whole genome shotgun (WGS) entry which is preliminary data.</text>
</comment>
<keyword evidence="1" id="KW-0732">Signal</keyword>
<feature type="signal peptide" evidence="1">
    <location>
        <begin position="1"/>
        <end position="33"/>
    </location>
</feature>
<dbReference type="Proteomes" id="UP000266841">
    <property type="component" value="Unassembled WGS sequence"/>
</dbReference>
<accession>K0S3B8</accession>
<sequence>MQPPEECGTCDTARRSLLLSSVLLLTAPATSNAAVDCFTDCFKNCKLIAPKDPEYCQSSCKEYCDQPDRTDGLSGSISSEGGETGILGRSTAVKGEDKLPQVKLPGLDFVNDGGRKLLGY</sequence>
<feature type="chain" id="PRO_5003836811" evidence="1">
    <location>
        <begin position="34"/>
        <end position="120"/>
    </location>
</feature>
<reference evidence="2 3" key="1">
    <citation type="journal article" date="2012" name="Genome Biol.">
        <title>Genome and low-iron response of an oceanic diatom adapted to chronic iron limitation.</title>
        <authorList>
            <person name="Lommer M."/>
            <person name="Specht M."/>
            <person name="Roy A.S."/>
            <person name="Kraemer L."/>
            <person name="Andreson R."/>
            <person name="Gutowska M.A."/>
            <person name="Wolf J."/>
            <person name="Bergner S.V."/>
            <person name="Schilhabel M.B."/>
            <person name="Klostermeier U.C."/>
            <person name="Beiko R.G."/>
            <person name="Rosenstiel P."/>
            <person name="Hippler M."/>
            <person name="Laroche J."/>
        </authorList>
    </citation>
    <scope>NUCLEOTIDE SEQUENCE [LARGE SCALE GENOMIC DNA]</scope>
    <source>
        <strain evidence="2 3">CCMP1005</strain>
    </source>
</reference>
<dbReference type="EMBL" id="AGNL01037838">
    <property type="protein sequence ID" value="EJK53402.1"/>
    <property type="molecule type" value="Genomic_DNA"/>
</dbReference>
<dbReference type="AlphaFoldDB" id="K0S3B8"/>
<protein>
    <submittedName>
        <fullName evidence="2">Uncharacterized protein</fullName>
    </submittedName>
</protein>
<organism evidence="2 3">
    <name type="scientific">Thalassiosira oceanica</name>
    <name type="common">Marine diatom</name>
    <dbReference type="NCBI Taxonomy" id="159749"/>
    <lineage>
        <taxon>Eukaryota</taxon>
        <taxon>Sar</taxon>
        <taxon>Stramenopiles</taxon>
        <taxon>Ochrophyta</taxon>
        <taxon>Bacillariophyta</taxon>
        <taxon>Coscinodiscophyceae</taxon>
        <taxon>Thalassiosirophycidae</taxon>
        <taxon>Thalassiosirales</taxon>
        <taxon>Thalassiosiraceae</taxon>
        <taxon>Thalassiosira</taxon>
    </lineage>
</organism>
<dbReference type="OrthoDB" id="204729at2759"/>
<gene>
    <name evidence="2" type="ORF">THAOC_27172</name>
</gene>
<proteinExistence type="predicted"/>